<organism evidence="1 2">
    <name type="scientific">Pycnococcus provasolii</name>
    <dbReference type="NCBI Taxonomy" id="41880"/>
    <lineage>
        <taxon>Eukaryota</taxon>
        <taxon>Viridiplantae</taxon>
        <taxon>Chlorophyta</taxon>
        <taxon>Pseudoscourfieldiophyceae</taxon>
        <taxon>Pseudoscourfieldiales</taxon>
        <taxon>Pycnococcaceae</taxon>
        <taxon>Pycnococcus</taxon>
    </lineage>
</organism>
<comment type="caution">
    <text evidence="1">The sequence shown here is derived from an EMBL/GenBank/DDBJ whole genome shotgun (WGS) entry which is preliminary data.</text>
</comment>
<dbReference type="InterPro" id="IPR015943">
    <property type="entry name" value="WD40/YVTN_repeat-like_dom_sf"/>
</dbReference>
<evidence type="ECO:0000313" key="1">
    <source>
        <dbReference type="EMBL" id="GHP06234.1"/>
    </source>
</evidence>
<protein>
    <recommendedName>
        <fullName evidence="3">Anaphase-promoting complex subunit 4 WD40 domain-containing protein</fullName>
    </recommendedName>
</protein>
<dbReference type="SUPFAM" id="SSF50978">
    <property type="entry name" value="WD40 repeat-like"/>
    <property type="match status" value="1"/>
</dbReference>
<dbReference type="EMBL" id="BNJQ01000012">
    <property type="protein sequence ID" value="GHP06234.1"/>
    <property type="molecule type" value="Genomic_DNA"/>
</dbReference>
<evidence type="ECO:0008006" key="3">
    <source>
        <dbReference type="Google" id="ProtNLM"/>
    </source>
</evidence>
<dbReference type="AlphaFoldDB" id="A0A830HGK3"/>
<dbReference type="SMART" id="SM00320">
    <property type="entry name" value="WD40"/>
    <property type="match status" value="5"/>
</dbReference>
<proteinExistence type="predicted"/>
<dbReference type="PANTHER" id="PTHR19855:SF11">
    <property type="entry name" value="RIBOSOME BIOGENESIS PROTEIN WDR12"/>
    <property type="match status" value="1"/>
</dbReference>
<dbReference type="Pfam" id="PF00400">
    <property type="entry name" value="WD40"/>
    <property type="match status" value="1"/>
</dbReference>
<dbReference type="PANTHER" id="PTHR19855">
    <property type="entry name" value="WD40 REPEAT PROTEIN 12, 37"/>
    <property type="match status" value="1"/>
</dbReference>
<evidence type="ECO:0000313" key="2">
    <source>
        <dbReference type="Proteomes" id="UP000660262"/>
    </source>
</evidence>
<sequence length="350" mass="36376">MLSSPSTPRLLTRHARLRIHRKVCAGSSSSGSSSAGKGAAVTALAHVPVPGDNFLAYANLSGTIALLDPATKLVRQEINVAPDVAFSLHADEAHVLLCGLASKYVVARDVPSLDANATFGKLGPHTGWVRALATIENDANRLVSCGCNFVKAWRGRGANNASDDVRLFTGDVLALAPVGRNGDVIASGGADGSVRTFRVDSKGPPLEIAAVERAHAGRVPALVGALNGEVVVSGGYDGALQVRGTDRLELIAIAEGAHEQKQVLCLALKSNDEVWSGGADGVVRRWKLPSLAPCGRVAALGPAEDDDDVIAVRALLIHHGTTNSLGDDFRYVAAGYANGCVKVVDMDDEC</sequence>
<name>A0A830HGK3_9CHLO</name>
<dbReference type="InterPro" id="IPR036322">
    <property type="entry name" value="WD40_repeat_dom_sf"/>
</dbReference>
<keyword evidence="2" id="KW-1185">Reference proteome</keyword>
<gene>
    <name evidence="1" type="ORF">PPROV_000498100</name>
</gene>
<dbReference type="OrthoDB" id="674604at2759"/>
<dbReference type="Proteomes" id="UP000660262">
    <property type="component" value="Unassembled WGS sequence"/>
</dbReference>
<reference evidence="1" key="1">
    <citation type="submission" date="2020-10" db="EMBL/GenBank/DDBJ databases">
        <title>Unveiling of a novel bifunctional photoreceptor, Dualchrome1, isolated from a cosmopolitan green alga.</title>
        <authorList>
            <person name="Suzuki S."/>
            <person name="Kawachi M."/>
        </authorList>
    </citation>
    <scope>NUCLEOTIDE SEQUENCE</scope>
    <source>
        <strain evidence="1">NIES 2893</strain>
    </source>
</reference>
<accession>A0A830HGK3</accession>
<dbReference type="InterPro" id="IPR001680">
    <property type="entry name" value="WD40_rpt"/>
</dbReference>
<dbReference type="Gene3D" id="2.130.10.10">
    <property type="entry name" value="YVTN repeat-like/Quinoprotein amine dehydrogenase"/>
    <property type="match status" value="2"/>
</dbReference>